<keyword evidence="2" id="KW-0732">Signal</keyword>
<organism evidence="3 4">
    <name type="scientific">Fimbriimonas ginsengisoli</name>
    <dbReference type="NCBI Taxonomy" id="1005039"/>
    <lineage>
        <taxon>Bacteria</taxon>
        <taxon>Bacillati</taxon>
        <taxon>Armatimonadota</taxon>
        <taxon>Fimbriimonadia</taxon>
        <taxon>Fimbriimonadales</taxon>
        <taxon>Fimbriimonadaceae</taxon>
        <taxon>Fimbriimonas</taxon>
    </lineage>
</organism>
<gene>
    <name evidence="3" type="ORF">HYR64_06340</name>
</gene>
<dbReference type="Proteomes" id="UP000727962">
    <property type="component" value="Unassembled WGS sequence"/>
</dbReference>
<dbReference type="Gene3D" id="2.40.160.10">
    <property type="entry name" value="Porin"/>
    <property type="match status" value="1"/>
</dbReference>
<evidence type="ECO:0000256" key="1">
    <source>
        <dbReference type="SAM" id="Coils"/>
    </source>
</evidence>
<keyword evidence="1" id="KW-0175">Coiled coil</keyword>
<dbReference type="Pfam" id="PF07396">
    <property type="entry name" value="Porin_O_P"/>
    <property type="match status" value="1"/>
</dbReference>
<name>A0A931LSL0_FIMGI</name>
<protein>
    <recommendedName>
        <fullName evidence="5">Porin</fullName>
    </recommendedName>
</protein>
<dbReference type="EMBL" id="JACOSL010000038">
    <property type="protein sequence ID" value="MBI1756710.1"/>
    <property type="molecule type" value="Genomic_DNA"/>
</dbReference>
<feature type="signal peptide" evidence="2">
    <location>
        <begin position="1"/>
        <end position="24"/>
    </location>
</feature>
<reference evidence="3" key="1">
    <citation type="submission" date="2020-07" db="EMBL/GenBank/DDBJ databases">
        <title>Huge and variable diversity of episymbiotic CPR bacteria and DPANN archaea in groundwater ecosystems.</title>
        <authorList>
            <person name="He C.Y."/>
            <person name="Keren R."/>
            <person name="Whittaker M."/>
            <person name="Farag I.F."/>
            <person name="Doudna J."/>
            <person name="Cate J.H.D."/>
            <person name="Banfield J.F."/>
        </authorList>
    </citation>
    <scope>NUCLEOTIDE SEQUENCE</scope>
    <source>
        <strain evidence="3">NC_groundwater_17_Pr7_B-0.1um_64_12</strain>
    </source>
</reference>
<feature type="chain" id="PRO_5036909420" description="Porin" evidence="2">
    <location>
        <begin position="25"/>
        <end position="405"/>
    </location>
</feature>
<comment type="caution">
    <text evidence="3">The sequence shown here is derived from an EMBL/GenBank/DDBJ whole genome shotgun (WGS) entry which is preliminary data.</text>
</comment>
<dbReference type="InterPro" id="IPR010870">
    <property type="entry name" value="Porin_O/P"/>
</dbReference>
<evidence type="ECO:0000256" key="2">
    <source>
        <dbReference type="SAM" id="SignalP"/>
    </source>
</evidence>
<dbReference type="SUPFAM" id="SSF56935">
    <property type="entry name" value="Porins"/>
    <property type="match status" value="1"/>
</dbReference>
<evidence type="ECO:0000313" key="3">
    <source>
        <dbReference type="EMBL" id="MBI1756710.1"/>
    </source>
</evidence>
<sequence length="405" mass="43522">MGKVRFKVAASWAAAAFLSLPALAVPLDAPRQDGQQDNTKLLQELAREVAALRDTVRRQQAEIDELKHAKQSGGLSPEQAKRLDALERVKLSGFEQFQFRRSDQSGKEESAFYSKRTRIVIEAKLETNMAMKASFDIAGGKDTNGSITKDAYLAYTGTGGGWAATAGQIALPLGYDLQRGDIDRELPERALYNRTLFAGERGRGVNLRAMASGVTLQAGLWNALTSEDPEQLTFAPGGHGRLVGTGGIKLNKKDVEVGLSGLIGRRPSFAGTAAVSPETDRKLAYGHAILKNVAGGRLHVLAEGLVGQDRVPSTAGSVSAVSKNMHGYQITIGGKVGQSGSLDFRNEQFTSDLNSANKTATAHGLSYQHALSPRAKLMLAREWWNDSSAASSKYTITTLRVTFSM</sequence>
<accession>A0A931LSL0</accession>
<feature type="coiled-coil region" evidence="1">
    <location>
        <begin position="42"/>
        <end position="69"/>
    </location>
</feature>
<evidence type="ECO:0008006" key="5">
    <source>
        <dbReference type="Google" id="ProtNLM"/>
    </source>
</evidence>
<dbReference type="InterPro" id="IPR023614">
    <property type="entry name" value="Porin_dom_sf"/>
</dbReference>
<proteinExistence type="predicted"/>
<dbReference type="AlphaFoldDB" id="A0A931LSL0"/>
<evidence type="ECO:0000313" key="4">
    <source>
        <dbReference type="Proteomes" id="UP000727962"/>
    </source>
</evidence>